<feature type="domain" description="X-Tfes XVIPCD" evidence="1">
    <location>
        <begin position="190"/>
        <end position="289"/>
    </location>
</feature>
<dbReference type="AlphaFoldDB" id="A0A8X8FVR6"/>
<name>A0A8X8FVR6_9GAMM</name>
<dbReference type="EMBL" id="JACSQS010000010">
    <property type="protein sequence ID" value="MBD7954711.1"/>
    <property type="molecule type" value="Genomic_DNA"/>
</dbReference>
<proteinExistence type="predicted"/>
<dbReference type="RefSeq" id="WP_191770857.1">
    <property type="nucleotide sequence ID" value="NZ_JACSQS010000010.1"/>
</dbReference>
<sequence>MDKNDAYTLTVYVAAPGTPMVNPEQPNESRGTSLTGHMYLETSHGADVRSAGWQPGDRLPGGGYLGDPATTDTSTYVAPYYARTIEISEEQFNKIREYSADPVRYGLDAKYDAFSNSCTDFTWGALNHAGLHAKAVGIEFKNFEGVIQPARNVPHIQSIEAPFPDSPLNKEERNPLPKQTFEQWLYTSNDQALGGQISRGVAALDASHGRTPDEASERMCGSLFCLAKENGLSRVDHVLLSQANEQGHAGTNVFVVQGDPSDPAHLRASMPTAVAVQTPVHESMEQAQHISQSQQQVAMQEQSQVQEQQAAVQRMG</sequence>
<dbReference type="Proteomes" id="UP000636938">
    <property type="component" value="Unassembled WGS sequence"/>
</dbReference>
<dbReference type="Pfam" id="PF20410">
    <property type="entry name" value="X-Tfes_XVIPCD"/>
    <property type="match status" value="1"/>
</dbReference>
<comment type="caution">
    <text evidence="2">The sequence shown here is derived from an EMBL/GenBank/DDBJ whole genome shotgun (WGS) entry which is preliminary data.</text>
</comment>
<evidence type="ECO:0000259" key="1">
    <source>
        <dbReference type="Pfam" id="PF20410"/>
    </source>
</evidence>
<protein>
    <recommendedName>
        <fullName evidence="1">X-Tfes XVIPCD domain-containing protein</fullName>
    </recommendedName>
</protein>
<evidence type="ECO:0000313" key="2">
    <source>
        <dbReference type="EMBL" id="MBD7954711.1"/>
    </source>
</evidence>
<accession>A0A8X8FVR6</accession>
<evidence type="ECO:0000313" key="3">
    <source>
        <dbReference type="Proteomes" id="UP000636938"/>
    </source>
</evidence>
<dbReference type="InterPro" id="IPR046519">
    <property type="entry name" value="X-Tfes_XVIPCD"/>
</dbReference>
<keyword evidence="3" id="KW-1185">Reference proteome</keyword>
<gene>
    <name evidence="2" type="ORF">H9654_10925</name>
</gene>
<organism evidence="2 3">
    <name type="scientific">Stenotrophomonas lacuserhaii</name>
    <dbReference type="NCBI Taxonomy" id="2760084"/>
    <lineage>
        <taxon>Bacteria</taxon>
        <taxon>Pseudomonadati</taxon>
        <taxon>Pseudomonadota</taxon>
        <taxon>Gammaproteobacteria</taxon>
        <taxon>Lysobacterales</taxon>
        <taxon>Lysobacteraceae</taxon>
        <taxon>Stenotrophomonas</taxon>
    </lineage>
</organism>
<reference evidence="2 3" key="1">
    <citation type="submission" date="2020-08" db="EMBL/GenBank/DDBJ databases">
        <title>A Genomic Blueprint of the Chicken Gut Microbiome.</title>
        <authorList>
            <person name="Gilroy R."/>
            <person name="Ravi A."/>
            <person name="Getino M."/>
            <person name="Pursley I."/>
            <person name="Horton D.L."/>
            <person name="Alikhan N.-F."/>
            <person name="Baker D."/>
            <person name="Gharbi K."/>
            <person name="Hall N."/>
            <person name="Watson M."/>
            <person name="Adriaenssens E.M."/>
            <person name="Foster-Nyarko E."/>
            <person name="Jarju S."/>
            <person name="Secka A."/>
            <person name="Antonio M."/>
            <person name="Oren A."/>
            <person name="Chaudhuri R."/>
            <person name="La Ragione R.M."/>
            <person name="Hildebrand F."/>
            <person name="Pallen M.J."/>
        </authorList>
    </citation>
    <scope>NUCLEOTIDE SEQUENCE [LARGE SCALE GENOMIC DNA]</scope>
    <source>
        <strain evidence="2 3">Sa5BUN4</strain>
    </source>
</reference>